<reference evidence="2 3" key="1">
    <citation type="journal article" date="2016" name="DNA Res.">
        <title>Genome sequence of Aspergillus luchuensis NBRC 4314.</title>
        <authorList>
            <person name="Yamada O."/>
            <person name="Machida M."/>
            <person name="Hosoyama A."/>
            <person name="Goto M."/>
            <person name="Takahashi T."/>
            <person name="Futagami T."/>
            <person name="Yamagata Y."/>
            <person name="Takeuchi M."/>
            <person name="Kobayashi T."/>
            <person name="Koike H."/>
            <person name="Abe K."/>
            <person name="Asai K."/>
            <person name="Arita M."/>
            <person name="Fujita N."/>
            <person name="Fukuda K."/>
            <person name="Higa K."/>
            <person name="Horikawa H."/>
            <person name="Ishikawa T."/>
            <person name="Jinno K."/>
            <person name="Kato Y."/>
            <person name="Kirimura K."/>
            <person name="Mizutani O."/>
            <person name="Nakasone K."/>
            <person name="Sano M."/>
            <person name="Shiraishi Y."/>
            <person name="Tsukahara M."/>
            <person name="Gomi K."/>
        </authorList>
    </citation>
    <scope>NUCLEOTIDE SEQUENCE [LARGE SCALE GENOMIC DNA]</scope>
    <source>
        <strain evidence="2 3">RIB 2604</strain>
    </source>
</reference>
<feature type="region of interest" description="Disordered" evidence="1">
    <location>
        <begin position="1"/>
        <end position="33"/>
    </location>
</feature>
<name>A0A146F8G4_ASPKA</name>
<feature type="compositionally biased region" description="Basic residues" evidence="1">
    <location>
        <begin position="81"/>
        <end position="92"/>
    </location>
</feature>
<reference evidence="3" key="2">
    <citation type="submission" date="2016-02" db="EMBL/GenBank/DDBJ databases">
        <title>Genome sequencing of Aspergillus luchuensis NBRC 4314.</title>
        <authorList>
            <person name="Yamada O."/>
        </authorList>
    </citation>
    <scope>NUCLEOTIDE SEQUENCE [LARGE SCALE GENOMIC DNA]</scope>
    <source>
        <strain evidence="3">RIB 2604</strain>
    </source>
</reference>
<dbReference type="Proteomes" id="UP000075230">
    <property type="component" value="Unassembled WGS sequence"/>
</dbReference>
<sequence>MVCESGAARQASEGAEAAKRANGRTVFPGEPITGRDLGVQRMQSRLFARLHLPVSNITTLQYLHPELGLSLPSSASASVGKLRKQQQPRKRA</sequence>
<evidence type="ECO:0000256" key="1">
    <source>
        <dbReference type="SAM" id="MobiDB-lite"/>
    </source>
</evidence>
<evidence type="ECO:0000313" key="2">
    <source>
        <dbReference type="EMBL" id="GAT22285.1"/>
    </source>
</evidence>
<accession>A0A146F8G4</accession>
<organism evidence="2 3">
    <name type="scientific">Aspergillus kawachii</name>
    <name type="common">White koji mold</name>
    <name type="synonym">Aspergillus awamori var. kawachi</name>
    <dbReference type="NCBI Taxonomy" id="1069201"/>
    <lineage>
        <taxon>Eukaryota</taxon>
        <taxon>Fungi</taxon>
        <taxon>Dikarya</taxon>
        <taxon>Ascomycota</taxon>
        <taxon>Pezizomycotina</taxon>
        <taxon>Eurotiomycetes</taxon>
        <taxon>Eurotiomycetidae</taxon>
        <taxon>Eurotiales</taxon>
        <taxon>Aspergillaceae</taxon>
        <taxon>Aspergillus</taxon>
        <taxon>Aspergillus subgen. Circumdati</taxon>
    </lineage>
</organism>
<feature type="compositionally biased region" description="Low complexity" evidence="1">
    <location>
        <begin position="1"/>
        <end position="15"/>
    </location>
</feature>
<dbReference type="AlphaFoldDB" id="A0A146F8G4"/>
<evidence type="ECO:0000313" key="3">
    <source>
        <dbReference type="Proteomes" id="UP000075230"/>
    </source>
</evidence>
<feature type="region of interest" description="Disordered" evidence="1">
    <location>
        <begin position="70"/>
        <end position="92"/>
    </location>
</feature>
<comment type="caution">
    <text evidence="2">The sequence shown here is derived from an EMBL/GenBank/DDBJ whole genome shotgun (WGS) entry which is preliminary data.</text>
</comment>
<gene>
    <name evidence="2" type="ORF">RIB2604_01503180</name>
</gene>
<proteinExistence type="predicted"/>
<dbReference type="EMBL" id="BCWF01000015">
    <property type="protein sequence ID" value="GAT22285.1"/>
    <property type="molecule type" value="Genomic_DNA"/>
</dbReference>
<protein>
    <submittedName>
        <fullName evidence="2">Uncharacterized protein</fullName>
    </submittedName>
</protein>